<keyword evidence="3" id="KW-0540">Nuclease</keyword>
<name>A0ABV9BV33_9ACTN</name>
<dbReference type="InterPro" id="IPR005135">
    <property type="entry name" value="Endo/exonuclease/phosphatase"/>
</dbReference>
<dbReference type="GO" id="GO:0004519">
    <property type="term" value="F:endonuclease activity"/>
    <property type="evidence" value="ECO:0007669"/>
    <property type="project" value="UniProtKB-KW"/>
</dbReference>
<proteinExistence type="predicted"/>
<dbReference type="Proteomes" id="UP001595990">
    <property type="component" value="Unassembled WGS sequence"/>
</dbReference>
<organism evidence="3 4">
    <name type="scientific">Streptomyces ehimensis</name>
    <dbReference type="NCBI Taxonomy" id="68195"/>
    <lineage>
        <taxon>Bacteria</taxon>
        <taxon>Bacillati</taxon>
        <taxon>Actinomycetota</taxon>
        <taxon>Actinomycetes</taxon>
        <taxon>Kitasatosporales</taxon>
        <taxon>Streptomycetaceae</taxon>
        <taxon>Streptomyces</taxon>
    </lineage>
</organism>
<dbReference type="RefSeq" id="WP_417924249.1">
    <property type="nucleotide sequence ID" value="NZ_JBHSFS010000025.1"/>
</dbReference>
<evidence type="ECO:0000259" key="2">
    <source>
        <dbReference type="Pfam" id="PF03372"/>
    </source>
</evidence>
<reference evidence="4" key="1">
    <citation type="journal article" date="2019" name="Int. J. Syst. Evol. Microbiol.">
        <title>The Global Catalogue of Microorganisms (GCM) 10K type strain sequencing project: providing services to taxonomists for standard genome sequencing and annotation.</title>
        <authorList>
            <consortium name="The Broad Institute Genomics Platform"/>
            <consortium name="The Broad Institute Genome Sequencing Center for Infectious Disease"/>
            <person name="Wu L."/>
            <person name="Ma J."/>
        </authorList>
    </citation>
    <scope>NUCLEOTIDE SEQUENCE [LARGE SCALE GENOMIC DNA]</scope>
    <source>
        <strain evidence="4">CECT 8064</strain>
    </source>
</reference>
<feature type="compositionally biased region" description="Polar residues" evidence="1">
    <location>
        <begin position="1"/>
        <end position="14"/>
    </location>
</feature>
<keyword evidence="4" id="KW-1185">Reference proteome</keyword>
<dbReference type="SUPFAM" id="SSF56219">
    <property type="entry name" value="DNase I-like"/>
    <property type="match status" value="1"/>
</dbReference>
<dbReference type="Pfam" id="PF03372">
    <property type="entry name" value="Exo_endo_phos"/>
    <property type="match status" value="1"/>
</dbReference>
<sequence>MPATRSSLQQQPSRPGQLRLLPDHTTEPATGPGATPSPGDDEAAPPTRLDFADTARVITYNTLTGGIGAAGYEQRREGQMDFLASRAPDVLVLQDLRGWEAGGWWRLWALAEAVGMVALPPVLSARERGSHLAMLYRPATVRVAAYDAEADAGAFFHGLARAIVYVKDAPQSLTVLGTHLSLLGGEERLAEARWLARYGDSDGAIDRRVLLAGDLNTIGLADAEPDWSRIPANLRSRHCLLNPDSTFGPSDRRAMKLLTASGFTDPYDLLNRQPDHTTGYWANDELIGHRSDFILANRLAAPAVRDITVHDTNAMWGLSDHLPVEVTVALTPSETEDEL</sequence>
<comment type="caution">
    <text evidence="3">The sequence shown here is derived from an EMBL/GenBank/DDBJ whole genome shotgun (WGS) entry which is preliminary data.</text>
</comment>
<accession>A0ABV9BV33</accession>
<feature type="compositionally biased region" description="Low complexity" evidence="1">
    <location>
        <begin position="27"/>
        <end position="38"/>
    </location>
</feature>
<feature type="region of interest" description="Disordered" evidence="1">
    <location>
        <begin position="1"/>
        <end position="47"/>
    </location>
</feature>
<keyword evidence="3" id="KW-0255">Endonuclease</keyword>
<dbReference type="InterPro" id="IPR036691">
    <property type="entry name" value="Endo/exonu/phosph_ase_sf"/>
</dbReference>
<protein>
    <submittedName>
        <fullName evidence="3">Endonuclease/exonuclease/phosphatase family protein</fullName>
    </submittedName>
</protein>
<evidence type="ECO:0000313" key="3">
    <source>
        <dbReference type="EMBL" id="MFC4517786.1"/>
    </source>
</evidence>
<dbReference type="EMBL" id="JBHSFS010000025">
    <property type="protein sequence ID" value="MFC4517786.1"/>
    <property type="molecule type" value="Genomic_DNA"/>
</dbReference>
<gene>
    <name evidence="3" type="ORF">ACFPEN_33400</name>
</gene>
<keyword evidence="3" id="KW-0378">Hydrolase</keyword>
<evidence type="ECO:0000313" key="4">
    <source>
        <dbReference type="Proteomes" id="UP001595990"/>
    </source>
</evidence>
<evidence type="ECO:0000256" key="1">
    <source>
        <dbReference type="SAM" id="MobiDB-lite"/>
    </source>
</evidence>
<dbReference type="Gene3D" id="3.60.10.10">
    <property type="entry name" value="Endonuclease/exonuclease/phosphatase"/>
    <property type="match status" value="1"/>
</dbReference>
<feature type="domain" description="Endonuclease/exonuclease/phosphatase" evidence="2">
    <location>
        <begin position="58"/>
        <end position="321"/>
    </location>
</feature>